<comment type="function">
    <text evidence="10">Subunit R is required for both nuclease and ATPase activities, but not for modification.</text>
</comment>
<evidence type="ECO:0000256" key="3">
    <source>
        <dbReference type="ARBA" id="ARBA00022722"/>
    </source>
</evidence>
<dbReference type="InterPro" id="IPR014001">
    <property type="entry name" value="Helicase_ATP-bd"/>
</dbReference>
<dbReference type="EC" id="3.1.21.3" evidence="10"/>
<reference evidence="12 13" key="1">
    <citation type="submission" date="2020-05" db="EMBL/GenBank/DDBJ databases">
        <title>Complete genome sequencing of Campylobacter and Arcobacter type strains.</title>
        <authorList>
            <person name="Miller W.G."/>
            <person name="Yee E."/>
        </authorList>
    </citation>
    <scope>NUCLEOTIDE SEQUENCE [LARGE SCALE GENOMIC DNA]</scope>
    <source>
        <strain evidence="12 13">LMG 21996</strain>
    </source>
</reference>
<evidence type="ECO:0000256" key="4">
    <source>
        <dbReference type="ARBA" id="ARBA00022741"/>
    </source>
</evidence>
<evidence type="ECO:0000313" key="12">
    <source>
        <dbReference type="EMBL" id="QKJ26543.1"/>
    </source>
</evidence>
<evidence type="ECO:0000256" key="8">
    <source>
        <dbReference type="ARBA" id="ARBA00022840"/>
    </source>
</evidence>
<dbReference type="CDD" id="cd18800">
    <property type="entry name" value="SF2_C_EcoR124I-like"/>
    <property type="match status" value="1"/>
</dbReference>
<dbReference type="RefSeq" id="WP_084031358.1">
    <property type="nucleotide sequence ID" value="NZ_CP054051.1"/>
</dbReference>
<dbReference type="Gene3D" id="3.40.50.300">
    <property type="entry name" value="P-loop containing nucleotide triphosphate hydrolases"/>
    <property type="match status" value="3"/>
</dbReference>
<dbReference type="Gene3D" id="3.90.1570.50">
    <property type="match status" value="1"/>
</dbReference>
<evidence type="ECO:0000256" key="6">
    <source>
        <dbReference type="ARBA" id="ARBA00022759"/>
    </source>
</evidence>
<comment type="subunit">
    <text evidence="10">The type I restriction/modification system is composed of three polypeptides R, M and S.</text>
</comment>
<dbReference type="CDD" id="cd22332">
    <property type="entry name" value="HsdR_N"/>
    <property type="match status" value="1"/>
</dbReference>
<dbReference type="Pfam" id="PF22679">
    <property type="entry name" value="T1R_D3-like"/>
    <property type="match status" value="1"/>
</dbReference>
<dbReference type="InterPro" id="IPR040980">
    <property type="entry name" value="SWI2_SNF2"/>
</dbReference>
<dbReference type="Pfam" id="PF18766">
    <property type="entry name" value="SWI2_SNF2"/>
    <property type="match status" value="1"/>
</dbReference>
<keyword evidence="8 10" id="KW-0067">ATP-binding</keyword>
<dbReference type="NCBIfam" id="TIGR00348">
    <property type="entry name" value="hsdR"/>
    <property type="match status" value="1"/>
</dbReference>
<keyword evidence="9 10" id="KW-0238">DNA-binding</keyword>
<dbReference type="PROSITE" id="PS51192">
    <property type="entry name" value="HELICASE_ATP_BIND_1"/>
    <property type="match status" value="1"/>
</dbReference>
<dbReference type="GO" id="GO:0009307">
    <property type="term" value="P:DNA restriction-modification system"/>
    <property type="evidence" value="ECO:0007669"/>
    <property type="project" value="UniProtKB-KW"/>
</dbReference>
<sequence length="1024" mass="115829">MINEEQVELLAIDWFKELGYDYLLGYEISPDSQNPQRKSYEDVLLFDRLKNSLIKLNSNIPLVAIEDSIDILRKPQQASLVQNNRAFHQMILQGISVDIKKDDEIKGDVVKLIDFENFSNNDFLVVNQFTIKGSKGNRRPDLIVFINGLPLAIIELKNPADENADIYKAYNQLQTYKDELEELFVFNEALVISDGINARVGSLTATDERFMFWRTVKDENDKPLLEYELETLIKGFFNKEYFLDYIQNFIIFEDDSKKIIKKIAAYHQFHAVREAVDSVVLASTEGSRRGGVVWHTQGSGKSISMACFAGKLTKQAAMKNPTLVIVTDRNDLDGQLYATFSSAKMLLGQEPIQMDDVGELRETLTNKPAGGIIFTTIQKFSLKKEESRFPVLSDRSNIVVIADEAHRSQYGFDAMLDKDGKFKYGYAQHLRDALPNATFIGFTGTPIESEDKDTRAVFGDYISVYDIEDAVRDGATVPIYYESRLAKLDLNADILKEIDKEVGDLDIGDELSDRERFKSKWSALEKLVGSEPRIKQIAQDIVTHFEDRTATIDGKGMIVAMSRQIAVDLYDAIVAIRPSWHSADPTKGAIKIIMTGSASDEAKLQKHIYSKQIKKDLEKRIKDVDDELKLVIVRDMWLTGFDAPSMHTMYIDKPMKSHNLMQAIARVNRVFKDKKGGLVVDYIGIANELKHALKTYTTAGGKGKGTIDTAEALAEMLKRLDIVRNLYHGFDYSSFMTKAHMLLVPCANFILGLDDGKKRYLDEVLALTKAFSLCGTLDGAKEHKEEIAFFQAVKSVIQKASSKPSNVKDPNKAIKQLIDNAVISDGVEDIFSLVGLDKPNIGILSEEFLEDVANMPYKNLAVELLERLLKDDIRAKTKNNVVQEKKFSDRLQATLGKYHNRAIETSKVIEELIQMAKDFAEATKHGQDLGLNFDELAFYDALAENESALIEMGDETLKKIAIELTLKLRSSISVDWQKRESVRAKMRNIIRIILKRYKYPPNKAEKALDMVMKQAEVLSDEWSR</sequence>
<dbReference type="GO" id="GO:0003677">
    <property type="term" value="F:DNA binding"/>
    <property type="evidence" value="ECO:0007669"/>
    <property type="project" value="UniProtKB-KW"/>
</dbReference>
<dbReference type="Pfam" id="PF04313">
    <property type="entry name" value="HSDR_N"/>
    <property type="match status" value="1"/>
</dbReference>
<dbReference type="Proteomes" id="UP000509513">
    <property type="component" value="Chromosome"/>
</dbReference>
<dbReference type="InterPro" id="IPR007409">
    <property type="entry name" value="Restrct_endonuc_type1_HsdR_N"/>
</dbReference>
<organism evidence="12 13">
    <name type="scientific">Aliarcobacter cibarius</name>
    <dbReference type="NCBI Taxonomy" id="255507"/>
    <lineage>
        <taxon>Bacteria</taxon>
        <taxon>Pseudomonadati</taxon>
        <taxon>Campylobacterota</taxon>
        <taxon>Epsilonproteobacteria</taxon>
        <taxon>Campylobacterales</taxon>
        <taxon>Arcobacteraceae</taxon>
        <taxon>Aliarcobacter</taxon>
    </lineage>
</organism>
<name>A0A7L5JMS8_9BACT</name>
<evidence type="ECO:0000256" key="2">
    <source>
        <dbReference type="ARBA" id="ARBA00008598"/>
    </source>
</evidence>
<dbReference type="InterPro" id="IPR021810">
    <property type="entry name" value="T1RH-like_C"/>
</dbReference>
<dbReference type="REBASE" id="404152">
    <property type="entry name" value="Aci21996MORF584P"/>
</dbReference>
<dbReference type="InterPro" id="IPR027417">
    <property type="entry name" value="P-loop_NTPase"/>
</dbReference>
<keyword evidence="5 10" id="KW-0680">Restriction system</keyword>
<evidence type="ECO:0000256" key="9">
    <source>
        <dbReference type="ARBA" id="ARBA00023125"/>
    </source>
</evidence>
<comment type="catalytic activity">
    <reaction evidence="1 10">
        <text>Endonucleolytic cleavage of DNA to give random double-stranded fragments with terminal 5'-phosphates, ATP is simultaneously hydrolyzed.</text>
        <dbReference type="EC" id="3.1.21.3"/>
    </reaction>
</comment>
<proteinExistence type="inferred from homology"/>
<dbReference type="EMBL" id="CP054051">
    <property type="protein sequence ID" value="QKJ26543.1"/>
    <property type="molecule type" value="Genomic_DNA"/>
</dbReference>
<protein>
    <recommendedName>
        <fullName evidence="10">Type I restriction enzyme endonuclease subunit</fullName>
        <shortName evidence="10">R protein</shortName>
        <ecNumber evidence="10">3.1.21.3</ecNumber>
    </recommendedName>
</protein>
<dbReference type="InterPro" id="IPR051268">
    <property type="entry name" value="Type-I_R_enzyme_R_subunit"/>
</dbReference>
<dbReference type="GO" id="GO:0005524">
    <property type="term" value="F:ATP binding"/>
    <property type="evidence" value="ECO:0007669"/>
    <property type="project" value="UniProtKB-KW"/>
</dbReference>
<dbReference type="SMART" id="SM00487">
    <property type="entry name" value="DEXDc"/>
    <property type="match status" value="1"/>
</dbReference>
<dbReference type="PANTHER" id="PTHR30195:SF15">
    <property type="entry name" value="TYPE I RESTRICTION ENZYME HINDI ENDONUCLEASE SUBUNIT"/>
    <property type="match status" value="1"/>
</dbReference>
<evidence type="ECO:0000313" key="13">
    <source>
        <dbReference type="Proteomes" id="UP000509513"/>
    </source>
</evidence>
<dbReference type="PANTHER" id="PTHR30195">
    <property type="entry name" value="TYPE I SITE-SPECIFIC DEOXYRIBONUCLEASE PROTEIN SUBUNIT M AND R"/>
    <property type="match status" value="1"/>
</dbReference>
<dbReference type="CDD" id="cd18030">
    <property type="entry name" value="DEXHc_RE_I_HsdR"/>
    <property type="match status" value="1"/>
</dbReference>
<keyword evidence="4 10" id="KW-0547">Nucleotide-binding</keyword>
<keyword evidence="7 10" id="KW-0378">Hydrolase</keyword>
<evidence type="ECO:0000256" key="7">
    <source>
        <dbReference type="ARBA" id="ARBA00022801"/>
    </source>
</evidence>
<evidence type="ECO:0000259" key="11">
    <source>
        <dbReference type="PROSITE" id="PS51192"/>
    </source>
</evidence>
<dbReference type="GO" id="GO:0009035">
    <property type="term" value="F:type I site-specific deoxyribonuclease activity"/>
    <property type="evidence" value="ECO:0007669"/>
    <property type="project" value="UniProtKB-EC"/>
</dbReference>
<dbReference type="AlphaFoldDB" id="A0A7L5JMS8"/>
<evidence type="ECO:0000256" key="10">
    <source>
        <dbReference type="RuleBase" id="RU364115"/>
    </source>
</evidence>
<evidence type="ECO:0000256" key="5">
    <source>
        <dbReference type="ARBA" id="ARBA00022747"/>
    </source>
</evidence>
<keyword evidence="6" id="KW-0255">Endonuclease</keyword>
<dbReference type="InterPro" id="IPR004473">
    <property type="entry name" value="Restrct_endonuc_typeI_HsdR"/>
</dbReference>
<dbReference type="KEGG" id="acib:ACBT_0589"/>
<dbReference type="SUPFAM" id="SSF52540">
    <property type="entry name" value="P-loop containing nucleoside triphosphate hydrolases"/>
    <property type="match status" value="2"/>
</dbReference>
<gene>
    <name evidence="12" type="primary">hsdR</name>
    <name evidence="12" type="ORF">ACBT_0589</name>
</gene>
<dbReference type="InterPro" id="IPR055180">
    <property type="entry name" value="HsdR_RecA-like_helicase_dom_2"/>
</dbReference>
<comment type="similarity">
    <text evidence="2 10">Belongs to the HsdR family.</text>
</comment>
<feature type="domain" description="Helicase ATP-binding" evidence="11">
    <location>
        <begin position="282"/>
        <end position="464"/>
    </location>
</feature>
<keyword evidence="3" id="KW-0540">Nuclease</keyword>
<dbReference type="Pfam" id="PF11867">
    <property type="entry name" value="T1RH-like_C"/>
    <property type="match status" value="1"/>
</dbReference>
<accession>A0A7L5JMS8</accession>
<evidence type="ECO:0000256" key="1">
    <source>
        <dbReference type="ARBA" id="ARBA00000851"/>
    </source>
</evidence>